<dbReference type="AlphaFoldDB" id="A0ABD0ZEJ5"/>
<dbReference type="EMBL" id="JBFDAA010000001">
    <property type="protein sequence ID" value="KAL1140713.1"/>
    <property type="molecule type" value="Genomic_DNA"/>
</dbReference>
<evidence type="ECO:0000313" key="3">
    <source>
        <dbReference type="Proteomes" id="UP001558652"/>
    </source>
</evidence>
<dbReference type="Proteomes" id="UP001558652">
    <property type="component" value="Unassembled WGS sequence"/>
</dbReference>
<keyword evidence="1" id="KW-0732">Signal</keyword>
<comment type="caution">
    <text evidence="2">The sequence shown here is derived from an EMBL/GenBank/DDBJ whole genome shotgun (WGS) entry which is preliminary data.</text>
</comment>
<protein>
    <submittedName>
        <fullName evidence="2">Uncharacterized protein</fullName>
    </submittedName>
</protein>
<sequence>MGSPVSFLAVTLAVALALFYFGVVQSEGAVYRLPQRSKIAGIRRQIVVDTRPSDLAHKELYHIRHHNGPSKDAKGLFRLRKYSKKCPPGMRRDWHGICRTTW</sequence>
<feature type="signal peptide" evidence="1">
    <location>
        <begin position="1"/>
        <end position="26"/>
    </location>
</feature>
<organism evidence="2 3">
    <name type="scientific">Ranatra chinensis</name>
    <dbReference type="NCBI Taxonomy" id="642074"/>
    <lineage>
        <taxon>Eukaryota</taxon>
        <taxon>Metazoa</taxon>
        <taxon>Ecdysozoa</taxon>
        <taxon>Arthropoda</taxon>
        <taxon>Hexapoda</taxon>
        <taxon>Insecta</taxon>
        <taxon>Pterygota</taxon>
        <taxon>Neoptera</taxon>
        <taxon>Paraneoptera</taxon>
        <taxon>Hemiptera</taxon>
        <taxon>Heteroptera</taxon>
        <taxon>Panheteroptera</taxon>
        <taxon>Nepomorpha</taxon>
        <taxon>Nepidae</taxon>
        <taxon>Ranatrinae</taxon>
        <taxon>Ranatra</taxon>
    </lineage>
</organism>
<proteinExistence type="predicted"/>
<feature type="chain" id="PRO_5044813910" evidence="1">
    <location>
        <begin position="27"/>
        <end position="102"/>
    </location>
</feature>
<evidence type="ECO:0000313" key="2">
    <source>
        <dbReference type="EMBL" id="KAL1140713.1"/>
    </source>
</evidence>
<accession>A0ABD0ZEJ5</accession>
<gene>
    <name evidence="2" type="ORF">AAG570_000643</name>
</gene>
<name>A0ABD0ZEJ5_9HEMI</name>
<reference evidence="2 3" key="1">
    <citation type="submission" date="2024-07" db="EMBL/GenBank/DDBJ databases">
        <title>Chromosome-level genome assembly of the water stick insect Ranatra chinensis (Heteroptera: Nepidae).</title>
        <authorList>
            <person name="Liu X."/>
        </authorList>
    </citation>
    <scope>NUCLEOTIDE SEQUENCE [LARGE SCALE GENOMIC DNA]</scope>
    <source>
        <strain evidence="2">Cailab_2021Rc</strain>
        <tissue evidence="2">Muscle</tissue>
    </source>
</reference>
<evidence type="ECO:0000256" key="1">
    <source>
        <dbReference type="SAM" id="SignalP"/>
    </source>
</evidence>
<keyword evidence="3" id="KW-1185">Reference proteome</keyword>